<accession>A0A3G3K5N8</accession>
<dbReference type="KEGG" id="coh:EAV92_20415"/>
<keyword evidence="2" id="KW-1185">Reference proteome</keyword>
<protein>
    <submittedName>
        <fullName evidence="1">DUF2508 domain-containing protein</fullName>
    </submittedName>
</protein>
<dbReference type="Proteomes" id="UP000269097">
    <property type="component" value="Chromosome"/>
</dbReference>
<organism evidence="1 2">
    <name type="scientific">Cohnella candidum</name>
    <dbReference type="NCBI Taxonomy" id="2674991"/>
    <lineage>
        <taxon>Bacteria</taxon>
        <taxon>Bacillati</taxon>
        <taxon>Bacillota</taxon>
        <taxon>Bacilli</taxon>
        <taxon>Bacillales</taxon>
        <taxon>Paenibacillaceae</taxon>
        <taxon>Cohnella</taxon>
    </lineage>
</organism>
<gene>
    <name evidence="1" type="ORF">EAV92_20415</name>
</gene>
<sequence>MKEKNQWRVVHTQDRWEVIDDVRQAERELNTALWRFHEALGQDHVDYAIYSLEAAEKKLDMLLRKAKGLWNLTSREEESRGKIG</sequence>
<proteinExistence type="predicted"/>
<name>A0A3G3K5N8_9BACL</name>
<dbReference type="EMBL" id="CP033433">
    <property type="protein sequence ID" value="AYQ75752.1"/>
    <property type="molecule type" value="Genomic_DNA"/>
</dbReference>
<evidence type="ECO:0000313" key="1">
    <source>
        <dbReference type="EMBL" id="AYQ75752.1"/>
    </source>
</evidence>
<dbReference type="AlphaFoldDB" id="A0A3G3K5N8"/>
<evidence type="ECO:0000313" key="2">
    <source>
        <dbReference type="Proteomes" id="UP000269097"/>
    </source>
</evidence>
<reference evidence="1 2" key="1">
    <citation type="submission" date="2018-10" db="EMBL/GenBank/DDBJ databases">
        <title>Genome Sequence of Cohnella sp.</title>
        <authorList>
            <person name="Srinivasan S."/>
            <person name="Kim M.K."/>
        </authorList>
    </citation>
    <scope>NUCLEOTIDE SEQUENCE [LARGE SCALE GENOMIC DNA]</scope>
    <source>
        <strain evidence="1 2">18JY8-7</strain>
    </source>
</reference>